<accession>A0AAJ6CMD1</accession>
<feature type="active site" description="Proton acceptor" evidence="8">
    <location>
        <position position="359"/>
    </location>
</feature>
<dbReference type="PANTHER" id="PTHR11533:SF174">
    <property type="entry name" value="PUROMYCIN-SENSITIVE AMINOPEPTIDASE-RELATED"/>
    <property type="match status" value="1"/>
</dbReference>
<dbReference type="GO" id="GO:0016020">
    <property type="term" value="C:membrane"/>
    <property type="evidence" value="ECO:0007669"/>
    <property type="project" value="TreeGrafter"/>
</dbReference>
<dbReference type="InterPro" id="IPR050344">
    <property type="entry name" value="Peptidase_M1_aminopeptidases"/>
</dbReference>
<feature type="binding site" evidence="9">
    <location>
        <position position="381"/>
    </location>
    <ligand>
        <name>Zn(2+)</name>
        <dbReference type="ChEBI" id="CHEBI:29105"/>
        <note>catalytic</note>
    </ligand>
</feature>
<keyword evidence="3 11" id="KW-0645">Protease</keyword>
<evidence type="ECO:0000313" key="17">
    <source>
        <dbReference type="Proteomes" id="UP001217582"/>
    </source>
</evidence>
<dbReference type="InterPro" id="IPR034016">
    <property type="entry name" value="M1_APN-typ"/>
</dbReference>
<dbReference type="GO" id="GO:0006508">
    <property type="term" value="P:proteolysis"/>
    <property type="evidence" value="ECO:0007669"/>
    <property type="project" value="UniProtKB-KW"/>
</dbReference>
<evidence type="ECO:0000256" key="7">
    <source>
        <dbReference type="ARBA" id="ARBA00023049"/>
    </source>
</evidence>
<feature type="domain" description="ERAP1-like C-terminal" evidence="14">
    <location>
        <begin position="581"/>
        <end position="894"/>
    </location>
</feature>
<evidence type="ECO:0000256" key="9">
    <source>
        <dbReference type="PIRSR" id="PIRSR634016-3"/>
    </source>
</evidence>
<evidence type="ECO:0000259" key="13">
    <source>
        <dbReference type="Pfam" id="PF01433"/>
    </source>
</evidence>
<dbReference type="Gene3D" id="1.25.50.20">
    <property type="match status" value="1"/>
</dbReference>
<dbReference type="FunFam" id="1.10.390.10:FF:000006">
    <property type="entry name" value="Puromycin-sensitive aminopeptidase"/>
    <property type="match status" value="1"/>
</dbReference>
<keyword evidence="4 9" id="KW-0479">Metal-binding</keyword>
<dbReference type="InterPro" id="IPR024571">
    <property type="entry name" value="ERAP1-like_C_dom"/>
</dbReference>
<dbReference type="PANTHER" id="PTHR11533">
    <property type="entry name" value="PROTEASE M1 ZINC METALLOPROTEASE"/>
    <property type="match status" value="1"/>
</dbReference>
<evidence type="ECO:0000313" key="16">
    <source>
        <dbReference type="EMBL" id="WFD16240.1"/>
    </source>
</evidence>
<evidence type="ECO:0000256" key="10">
    <source>
        <dbReference type="PIRSR" id="PIRSR634016-4"/>
    </source>
</evidence>
<dbReference type="Pfam" id="PF11838">
    <property type="entry name" value="ERAP1_C"/>
    <property type="match status" value="1"/>
</dbReference>
<dbReference type="Pfam" id="PF17900">
    <property type="entry name" value="Peptidase_M1_N"/>
    <property type="match status" value="1"/>
</dbReference>
<feature type="binding site" evidence="9">
    <location>
        <position position="358"/>
    </location>
    <ligand>
        <name>Zn(2+)</name>
        <dbReference type="ChEBI" id="CHEBI:29105"/>
        <note>catalytic</note>
    </ligand>
</feature>
<evidence type="ECO:0000259" key="15">
    <source>
        <dbReference type="Pfam" id="PF17900"/>
    </source>
</evidence>
<keyword evidence="5 11" id="KW-0378">Hydrolase</keyword>
<feature type="binding site" evidence="9">
    <location>
        <position position="362"/>
    </location>
    <ligand>
        <name>Zn(2+)</name>
        <dbReference type="ChEBI" id="CHEBI:29105"/>
        <note>catalytic</note>
    </ligand>
</feature>
<feature type="domain" description="Peptidase M1 membrane alanine aminopeptidase" evidence="13">
    <location>
        <begin position="287"/>
        <end position="507"/>
    </location>
</feature>
<evidence type="ECO:0000256" key="4">
    <source>
        <dbReference type="ARBA" id="ARBA00022723"/>
    </source>
</evidence>
<reference evidence="16 17" key="1">
    <citation type="submission" date="2023-03" db="EMBL/GenBank/DDBJ databases">
        <title>Mating type loci evolution in Malassezia.</title>
        <authorList>
            <person name="Coelho M.A."/>
        </authorList>
    </citation>
    <scope>NUCLEOTIDE SEQUENCE [LARGE SCALE GENOMIC DNA]</scope>
    <source>
        <strain evidence="16 17">CBS 13387</strain>
    </source>
</reference>
<evidence type="ECO:0000256" key="1">
    <source>
        <dbReference type="ARBA" id="ARBA00010136"/>
    </source>
</evidence>
<dbReference type="PRINTS" id="PR00756">
    <property type="entry name" value="ALADIPTASE"/>
</dbReference>
<dbReference type="SUPFAM" id="SSF63737">
    <property type="entry name" value="Leukotriene A4 hydrolase N-terminal domain"/>
    <property type="match status" value="1"/>
</dbReference>
<dbReference type="InterPro" id="IPR027268">
    <property type="entry name" value="Peptidase_M4/M1_CTD_sf"/>
</dbReference>
<dbReference type="GO" id="GO:0008270">
    <property type="term" value="F:zinc ion binding"/>
    <property type="evidence" value="ECO:0007669"/>
    <property type="project" value="UniProtKB-UniRule"/>
</dbReference>
<evidence type="ECO:0000256" key="5">
    <source>
        <dbReference type="ARBA" id="ARBA00022801"/>
    </source>
</evidence>
<feature type="domain" description="Aminopeptidase N-like N-terminal" evidence="15">
    <location>
        <begin position="50"/>
        <end position="247"/>
    </location>
</feature>
<evidence type="ECO:0000256" key="6">
    <source>
        <dbReference type="ARBA" id="ARBA00022833"/>
    </source>
</evidence>
<dbReference type="AlphaFoldDB" id="A0AAJ6CMD1"/>
<dbReference type="GO" id="GO:0005615">
    <property type="term" value="C:extracellular space"/>
    <property type="evidence" value="ECO:0007669"/>
    <property type="project" value="TreeGrafter"/>
</dbReference>
<protein>
    <recommendedName>
        <fullName evidence="11">Aminopeptidase</fullName>
        <ecNumber evidence="11">3.4.11.-</ecNumber>
    </recommendedName>
</protein>
<comment type="cofactor">
    <cofactor evidence="9 11">
        <name>Zn(2+)</name>
        <dbReference type="ChEBI" id="CHEBI:29105"/>
    </cofactor>
    <text evidence="9 11">Binds 1 zinc ion per subunit.</text>
</comment>
<gene>
    <name evidence="16" type="primary">APE2_2</name>
    <name evidence="16" type="ORF">MARU1_002276</name>
</gene>
<keyword evidence="6 9" id="KW-0862">Zinc</keyword>
<dbReference type="Gene3D" id="2.60.40.1910">
    <property type="match status" value="1"/>
</dbReference>
<keyword evidence="2 11" id="KW-0031">Aminopeptidase</keyword>
<dbReference type="CDD" id="cd09601">
    <property type="entry name" value="M1_APN-Q_like"/>
    <property type="match status" value="1"/>
</dbReference>
<dbReference type="Pfam" id="PF01433">
    <property type="entry name" value="Peptidase_M1"/>
    <property type="match status" value="1"/>
</dbReference>
<organism evidence="16 17">
    <name type="scientific">Malassezia arunalokei</name>
    <dbReference type="NCBI Taxonomy" id="1514897"/>
    <lineage>
        <taxon>Eukaryota</taxon>
        <taxon>Fungi</taxon>
        <taxon>Dikarya</taxon>
        <taxon>Basidiomycota</taxon>
        <taxon>Ustilaginomycotina</taxon>
        <taxon>Malasseziomycetes</taxon>
        <taxon>Malasseziales</taxon>
        <taxon>Malasseziaceae</taxon>
        <taxon>Malassezia</taxon>
    </lineage>
</organism>
<feature type="chain" id="PRO_5042526461" description="Aminopeptidase" evidence="12">
    <location>
        <begin position="19"/>
        <end position="917"/>
    </location>
</feature>
<dbReference type="InterPro" id="IPR014782">
    <property type="entry name" value="Peptidase_M1_dom"/>
</dbReference>
<dbReference type="Proteomes" id="UP001217582">
    <property type="component" value="Chromosome 4"/>
</dbReference>
<dbReference type="GO" id="GO:0005737">
    <property type="term" value="C:cytoplasm"/>
    <property type="evidence" value="ECO:0007669"/>
    <property type="project" value="TreeGrafter"/>
</dbReference>
<keyword evidence="7 11" id="KW-0482">Metalloprotease</keyword>
<dbReference type="InterPro" id="IPR042097">
    <property type="entry name" value="Aminopeptidase_N-like_N_sf"/>
</dbReference>
<evidence type="ECO:0000256" key="11">
    <source>
        <dbReference type="RuleBase" id="RU364040"/>
    </source>
</evidence>
<dbReference type="InterPro" id="IPR045357">
    <property type="entry name" value="Aminopeptidase_N-like_N"/>
</dbReference>
<dbReference type="EC" id="3.4.11.-" evidence="11"/>
<dbReference type="Gene3D" id="1.10.390.10">
    <property type="entry name" value="Neutral Protease Domain 2"/>
    <property type="match status" value="1"/>
</dbReference>
<dbReference type="InterPro" id="IPR001930">
    <property type="entry name" value="Peptidase_M1"/>
</dbReference>
<evidence type="ECO:0000256" key="3">
    <source>
        <dbReference type="ARBA" id="ARBA00022670"/>
    </source>
</evidence>
<dbReference type="Gene3D" id="2.60.40.1730">
    <property type="entry name" value="tricorn interacting facor f3 domain"/>
    <property type="match status" value="1"/>
</dbReference>
<evidence type="ECO:0000259" key="14">
    <source>
        <dbReference type="Pfam" id="PF11838"/>
    </source>
</evidence>
<dbReference type="GO" id="GO:0042277">
    <property type="term" value="F:peptide binding"/>
    <property type="evidence" value="ECO:0007669"/>
    <property type="project" value="TreeGrafter"/>
</dbReference>
<name>A0AAJ6CMD1_9BASI</name>
<dbReference type="EMBL" id="CP119919">
    <property type="protein sequence ID" value="WFD16240.1"/>
    <property type="molecule type" value="Genomic_DNA"/>
</dbReference>
<evidence type="ECO:0000256" key="8">
    <source>
        <dbReference type="PIRSR" id="PIRSR634016-1"/>
    </source>
</evidence>
<keyword evidence="12" id="KW-0732">Signal</keyword>
<evidence type="ECO:0000256" key="2">
    <source>
        <dbReference type="ARBA" id="ARBA00022438"/>
    </source>
</evidence>
<feature type="site" description="Transition state stabilizer" evidence="10">
    <location>
        <position position="448"/>
    </location>
</feature>
<dbReference type="GO" id="GO:0070006">
    <property type="term" value="F:metalloaminopeptidase activity"/>
    <property type="evidence" value="ECO:0007669"/>
    <property type="project" value="TreeGrafter"/>
</dbReference>
<dbReference type="GO" id="GO:0043171">
    <property type="term" value="P:peptide catabolic process"/>
    <property type="evidence" value="ECO:0007669"/>
    <property type="project" value="TreeGrafter"/>
</dbReference>
<comment type="similarity">
    <text evidence="1 11">Belongs to the peptidase M1 family.</text>
</comment>
<proteinExistence type="inferred from homology"/>
<feature type="signal peptide" evidence="12">
    <location>
        <begin position="1"/>
        <end position="18"/>
    </location>
</feature>
<evidence type="ECO:0000256" key="12">
    <source>
        <dbReference type="SAM" id="SignalP"/>
    </source>
</evidence>
<keyword evidence="17" id="KW-1185">Reference proteome</keyword>
<sequence length="917" mass="103376">MWTTALGVFVSILLLVWQSLFHDHDYVPATLRPMGIAKVPSARLPTAVRPLHYDLSILSDLEHLHFYGGVNITLHVEQPTSVLEFHASPNLKMGNVRIATHSGEYLAPPQRIPDRERVRVSLPRSLEANERAYILVNFRAPIDHSMRGYYYSTWRHNGESGHYALTQFEPTSARRAFPCWDEPSYKATYSFRMLHSENTTALANMPSVRRRGAQADDMQQLLHASPDLRGAWLITEFDTTPRMSTYLVAWANGAFQHVSNTAASPLTGRKIPVSLYTTPEFIQQAAYTTDVMARVLAMYEKVFRIAYPLPKLDALVSADFDFGAMENWGLITGRTSVFLHDETMGLRGQKNAASVMSHEIAHMWFGDIATMAWWDNLWLNEAFATLMGEAIILDRVYPAWKSSREFVVMHWMRALELDAMRSSHAVEIPFRSARVEDEIAQVFDAISYSKGASVLRMLAQMLGEDVFLRGVSRYLQRHLYGNTRTDDLWDAISEVSGRDIRTLMTSWVRRQGYPVITATESGSSIYVRQNRFLSSGDPSPEEDDTLWHVPLGLKVPGAVNKTLTLPGVRAMTMDNINSSMWKLNADTMGVYRVAYAPSHLEKLGRSPPGFLSVEDRIGLLDDAFALAQAGYSKTSAALTLTHAFRNETSQLVLQAMAVRLEHLASVWWERPERAMIEHFQADVFGPLARQLSFEGDGHEPSDVRELRATVIAAAAAGGDAWTIGEIRRRFAPLQSRNESLIHPDLVRTILSHAVKHGGEAEYETALRMYREPRTPLHRNYALMALGNSQQPALIERTIKLVFDGEVPLQDYTYIFQALANNVHSRRRLWEATKQHFDELSGSLRGNFGLMGVVKAAVSSLSSTTDLDDVRHFFQTRNDTSLYSLSLAQSIEAVASQSHWLARDADDVQAWLVHHTRS</sequence>
<dbReference type="SUPFAM" id="SSF55486">
    <property type="entry name" value="Metalloproteases ('zincins'), catalytic domain"/>
    <property type="match status" value="1"/>
</dbReference>